<dbReference type="KEGG" id="crw:CROST_013980"/>
<dbReference type="Pfam" id="PF13520">
    <property type="entry name" value="AA_permease_2"/>
    <property type="match status" value="1"/>
</dbReference>
<keyword evidence="7" id="KW-1185">Reference proteome</keyword>
<organism evidence="6 7">
    <name type="scientific">Clostridium felsineum</name>
    <dbReference type="NCBI Taxonomy" id="36839"/>
    <lineage>
        <taxon>Bacteria</taxon>
        <taxon>Bacillati</taxon>
        <taxon>Bacillota</taxon>
        <taxon>Clostridia</taxon>
        <taxon>Eubacteriales</taxon>
        <taxon>Clostridiaceae</taxon>
        <taxon>Clostridium</taxon>
    </lineage>
</organism>
<dbReference type="PANTHER" id="PTHR42770">
    <property type="entry name" value="AMINO ACID TRANSPORTER-RELATED"/>
    <property type="match status" value="1"/>
</dbReference>
<evidence type="ECO:0000256" key="4">
    <source>
        <dbReference type="ARBA" id="ARBA00022989"/>
    </source>
</evidence>
<keyword evidence="4" id="KW-1133">Transmembrane helix</keyword>
<evidence type="ECO:0000256" key="5">
    <source>
        <dbReference type="ARBA" id="ARBA00023136"/>
    </source>
</evidence>
<dbReference type="STRING" id="84029.CROST_02420"/>
<gene>
    <name evidence="6" type="primary">potE</name>
    <name evidence="6" type="ORF">CROST_013980</name>
</gene>
<keyword evidence="2" id="KW-1003">Cell membrane</keyword>
<dbReference type="GO" id="GO:0022857">
    <property type="term" value="F:transmembrane transporter activity"/>
    <property type="evidence" value="ECO:0007669"/>
    <property type="project" value="InterPro"/>
</dbReference>
<dbReference type="RefSeq" id="WP_077832480.1">
    <property type="nucleotide sequence ID" value="NZ_CP096983.1"/>
</dbReference>
<dbReference type="Proteomes" id="UP000190951">
    <property type="component" value="Chromosome"/>
</dbReference>
<proteinExistence type="predicted"/>
<dbReference type="InterPro" id="IPR050367">
    <property type="entry name" value="APC_superfamily"/>
</dbReference>
<dbReference type="PIRSF" id="PIRSF006060">
    <property type="entry name" value="AA_transporter"/>
    <property type="match status" value="1"/>
</dbReference>
<evidence type="ECO:0000256" key="1">
    <source>
        <dbReference type="ARBA" id="ARBA00004651"/>
    </source>
</evidence>
<keyword evidence="5" id="KW-0472">Membrane</keyword>
<dbReference type="EMBL" id="CP096983">
    <property type="protein sequence ID" value="URZ10688.1"/>
    <property type="molecule type" value="Genomic_DNA"/>
</dbReference>
<evidence type="ECO:0000313" key="7">
    <source>
        <dbReference type="Proteomes" id="UP000190951"/>
    </source>
</evidence>
<dbReference type="GO" id="GO:0005886">
    <property type="term" value="C:plasma membrane"/>
    <property type="evidence" value="ECO:0007669"/>
    <property type="project" value="UniProtKB-SubCell"/>
</dbReference>
<reference evidence="6 7" key="1">
    <citation type="submission" date="2022-04" db="EMBL/GenBank/DDBJ databases">
        <title>Genome sequence of C. roseum typestrain.</title>
        <authorList>
            <person name="Poehlein A."/>
            <person name="Schoch T."/>
            <person name="Duerre P."/>
            <person name="Daniel R."/>
        </authorList>
    </citation>
    <scope>NUCLEOTIDE SEQUENCE [LARGE SCALE GENOMIC DNA]</scope>
    <source>
        <strain evidence="6 7">DSM 7320</strain>
    </source>
</reference>
<name>A0A1S8LPB0_9CLOT</name>
<dbReference type="PANTHER" id="PTHR42770:SF11">
    <property type="entry name" value="INNER MEMBRANE TRANSPORT PROTEIN YBAT"/>
    <property type="match status" value="1"/>
</dbReference>
<sequence>MANLKKDNLSIIETIALSVAIIAPTAAMSVNVSLMAETASFSAPLIFFISMIVVGLVSYSVIKFNHYFSSAGSLYTFTQKALGNRFGFLTGWALLLAYIMLAAGCCAELGAFFSKFLNYFGIQIGWFPLAAIFSIGIIFLGIMDAKLSTRIMLTLEGLSIFLILILSVVILFKVGSTKGLSSMPFKTNGNSFSTLASTSVLAFLSFIGFESASSLGEETRNPKKFIPLAIGSAVFVTGIFYLLSSYSQVIGFGLDAKGLKALSSSSLPLTDLSTKYISRTFGIFLLFSASLSCFSCSLGSVCAGSRILFSMSKDGILTKKLSILHKKHNTPYVGIILITIVALVLQAILFNKDGIEAFNYLATIGSLAIIVSYIFTSIGAIVFFKRTKEINNLSIVMPILSIITLLYVLYANIYPIPAFPTNIFPYIVLAWLILGFIINEKLTRIAKGIVLDISSESVH</sequence>
<keyword evidence="3" id="KW-0812">Transmembrane</keyword>
<evidence type="ECO:0000256" key="2">
    <source>
        <dbReference type="ARBA" id="ARBA00022475"/>
    </source>
</evidence>
<dbReference type="AlphaFoldDB" id="A0A1S8LPB0"/>
<dbReference type="Gene3D" id="1.20.1740.10">
    <property type="entry name" value="Amino acid/polyamine transporter I"/>
    <property type="match status" value="1"/>
</dbReference>
<protein>
    <submittedName>
        <fullName evidence="6">Putrescine transporter PotE</fullName>
    </submittedName>
</protein>
<comment type="subcellular location">
    <subcellularLocation>
        <location evidence="1">Cell membrane</location>
        <topology evidence="1">Multi-pass membrane protein</topology>
    </subcellularLocation>
</comment>
<dbReference type="InterPro" id="IPR002293">
    <property type="entry name" value="AA/rel_permease1"/>
</dbReference>
<evidence type="ECO:0000313" key="6">
    <source>
        <dbReference type="EMBL" id="URZ10688.1"/>
    </source>
</evidence>
<evidence type="ECO:0000256" key="3">
    <source>
        <dbReference type="ARBA" id="ARBA00022692"/>
    </source>
</evidence>
<accession>A0A1S8LPB0</accession>